<dbReference type="EMBL" id="HBHJ01005460">
    <property type="protein sequence ID" value="CAD9668428.1"/>
    <property type="molecule type" value="Transcribed_RNA"/>
</dbReference>
<accession>A0A7S2RE23</accession>
<feature type="compositionally biased region" description="Polar residues" evidence="1">
    <location>
        <begin position="1"/>
        <end position="15"/>
    </location>
</feature>
<evidence type="ECO:0000256" key="1">
    <source>
        <dbReference type="SAM" id="MobiDB-lite"/>
    </source>
</evidence>
<proteinExistence type="predicted"/>
<evidence type="ECO:0000313" key="2">
    <source>
        <dbReference type="EMBL" id="CAD9668428.1"/>
    </source>
</evidence>
<protein>
    <submittedName>
        <fullName evidence="2">Uncharacterized protein</fullName>
    </submittedName>
</protein>
<gene>
    <name evidence="2" type="ORF">RMAR1173_LOCUS3597</name>
</gene>
<sequence length="302" mass="32509">MTTTVSALSSSTRPQLATRGPSQEPLVSVSPVCVLVPPATMLRTLLVVSLLCVGANGQAWTRKKKAQVRPQSEETPEPDPSVYGNFARMNELAAGMHENGGLDMAEMMKALESFGEQDLTQVLSEGMGMWKDMLDSPEVQQMLGDPEQMRAAMLPFVEAFGGDVSKLDEALQDPTKLKESMVQGIDAMQELFSSPEKMQELAAEFMNNLDPATKGQLERLGSGDMSAITEALGDIVGGEQQMQELAEMLNNPEKLNQMASELLGEGNSDLAQGLQDLLAQSQGASAAGSVNLPNFKERSRSQ</sequence>
<feature type="region of interest" description="Disordered" evidence="1">
    <location>
        <begin position="1"/>
        <end position="24"/>
    </location>
</feature>
<dbReference type="AlphaFoldDB" id="A0A7S2RE23"/>
<feature type="region of interest" description="Disordered" evidence="1">
    <location>
        <begin position="282"/>
        <end position="302"/>
    </location>
</feature>
<feature type="region of interest" description="Disordered" evidence="1">
    <location>
        <begin position="62"/>
        <end position="82"/>
    </location>
</feature>
<organism evidence="2">
    <name type="scientific">Rhizochromulina marina</name>
    <dbReference type="NCBI Taxonomy" id="1034831"/>
    <lineage>
        <taxon>Eukaryota</taxon>
        <taxon>Sar</taxon>
        <taxon>Stramenopiles</taxon>
        <taxon>Ochrophyta</taxon>
        <taxon>Dictyochophyceae</taxon>
        <taxon>Rhizochromulinales</taxon>
        <taxon>Rhizochromulina</taxon>
    </lineage>
</organism>
<name>A0A7S2RE23_9STRA</name>
<reference evidence="2" key="1">
    <citation type="submission" date="2021-01" db="EMBL/GenBank/DDBJ databases">
        <authorList>
            <person name="Corre E."/>
            <person name="Pelletier E."/>
            <person name="Niang G."/>
            <person name="Scheremetjew M."/>
            <person name="Finn R."/>
            <person name="Kale V."/>
            <person name="Holt S."/>
            <person name="Cochrane G."/>
            <person name="Meng A."/>
            <person name="Brown T."/>
            <person name="Cohen L."/>
        </authorList>
    </citation>
    <scope>NUCLEOTIDE SEQUENCE</scope>
    <source>
        <strain evidence="2">CCMP1243</strain>
    </source>
</reference>